<dbReference type="Proteomes" id="UP000317171">
    <property type="component" value="Chromosome"/>
</dbReference>
<dbReference type="Pfam" id="PF08242">
    <property type="entry name" value="Methyltransf_12"/>
    <property type="match status" value="1"/>
</dbReference>
<dbReference type="InterPro" id="IPR029063">
    <property type="entry name" value="SAM-dependent_MTases_sf"/>
</dbReference>
<dbReference type="InterPro" id="IPR016584">
    <property type="entry name" value="MeTrfase_VrtF"/>
</dbReference>
<dbReference type="OrthoDB" id="507855at2"/>
<dbReference type="Gene3D" id="3.40.50.150">
    <property type="entry name" value="Vaccinia Virus protein VP39"/>
    <property type="match status" value="1"/>
</dbReference>
<evidence type="ECO:0000259" key="1">
    <source>
        <dbReference type="Pfam" id="PF08242"/>
    </source>
</evidence>
<name>A0A517RPD9_9PLAN</name>
<protein>
    <submittedName>
        <fullName evidence="2">Methyltransferase domain protein</fullName>
    </submittedName>
</protein>
<dbReference type="GO" id="GO:0032259">
    <property type="term" value="P:methylation"/>
    <property type="evidence" value="ECO:0007669"/>
    <property type="project" value="UniProtKB-KW"/>
</dbReference>
<keyword evidence="3" id="KW-1185">Reference proteome</keyword>
<dbReference type="InterPro" id="IPR013217">
    <property type="entry name" value="Methyltransf_12"/>
</dbReference>
<feature type="domain" description="Methyltransferase type 12" evidence="1">
    <location>
        <begin position="56"/>
        <end position="153"/>
    </location>
</feature>
<dbReference type="EMBL" id="CP036269">
    <property type="protein sequence ID" value="QDT45750.1"/>
    <property type="molecule type" value="Genomic_DNA"/>
</dbReference>
<dbReference type="GO" id="GO:0008168">
    <property type="term" value="F:methyltransferase activity"/>
    <property type="evidence" value="ECO:0007669"/>
    <property type="project" value="UniProtKB-KW"/>
</dbReference>
<evidence type="ECO:0000313" key="2">
    <source>
        <dbReference type="EMBL" id="QDT45750.1"/>
    </source>
</evidence>
<gene>
    <name evidence="2" type="ORF">Pan241w_58780</name>
</gene>
<keyword evidence="2" id="KW-0489">Methyltransferase</keyword>
<dbReference type="PIRSF" id="PIRSF011491">
    <property type="entry name" value="Mtase_YbcY_prd"/>
    <property type="match status" value="1"/>
</dbReference>
<evidence type="ECO:0000313" key="3">
    <source>
        <dbReference type="Proteomes" id="UP000317171"/>
    </source>
</evidence>
<accession>A0A517RPD9</accession>
<dbReference type="SUPFAM" id="SSF53335">
    <property type="entry name" value="S-adenosyl-L-methionine-dependent methyltransferases"/>
    <property type="match status" value="1"/>
</dbReference>
<dbReference type="KEGG" id="gaz:Pan241w_58780"/>
<keyword evidence="2" id="KW-0808">Transferase</keyword>
<dbReference type="AlphaFoldDB" id="A0A517RPD9"/>
<reference evidence="2 3" key="1">
    <citation type="submission" date="2019-02" db="EMBL/GenBank/DDBJ databases">
        <title>Deep-cultivation of Planctomycetes and their phenomic and genomic characterization uncovers novel biology.</title>
        <authorList>
            <person name="Wiegand S."/>
            <person name="Jogler M."/>
            <person name="Boedeker C."/>
            <person name="Pinto D."/>
            <person name="Vollmers J."/>
            <person name="Rivas-Marin E."/>
            <person name="Kohn T."/>
            <person name="Peeters S.H."/>
            <person name="Heuer A."/>
            <person name="Rast P."/>
            <person name="Oberbeckmann S."/>
            <person name="Bunk B."/>
            <person name="Jeske O."/>
            <person name="Meyerdierks A."/>
            <person name="Storesund J.E."/>
            <person name="Kallscheuer N."/>
            <person name="Luecker S."/>
            <person name="Lage O.M."/>
            <person name="Pohl T."/>
            <person name="Merkel B.J."/>
            <person name="Hornburger P."/>
            <person name="Mueller R.-W."/>
            <person name="Bruemmer F."/>
            <person name="Labrenz M."/>
            <person name="Spormann A.M."/>
            <person name="Op den Camp H."/>
            <person name="Overmann J."/>
            <person name="Amann R."/>
            <person name="Jetten M.S.M."/>
            <person name="Mascher T."/>
            <person name="Medema M.H."/>
            <person name="Devos D.P."/>
            <person name="Kaster A.-K."/>
            <person name="Ovreas L."/>
            <person name="Rohde M."/>
            <person name="Galperin M.Y."/>
            <person name="Jogler C."/>
        </authorList>
    </citation>
    <scope>NUCLEOTIDE SEQUENCE [LARGE SCALE GENOMIC DNA]</scope>
    <source>
        <strain evidence="2 3">Pan241w</strain>
    </source>
</reference>
<dbReference type="RefSeq" id="WP_145222680.1">
    <property type="nucleotide sequence ID" value="NZ_CP036269.1"/>
</dbReference>
<proteinExistence type="predicted"/>
<sequence length="226" mass="25184">MKTASEESIAGQAVYSKKLLSIYDLWVLGISNSLIWKCRTKHILRWLNQNLTSNHLDVGVGTGYYLEHCTFPNSKVRLGLLDLNPNSLEATAKRASRYTPEVYQADILQPLPAPPPQRFDSVSLNYLLHCLPGDLTSKAALFDHLAPWLNPSALISGSTILHEGVPKGLAARRLMRVYNQKKIFTNTADSLDELQSQLASRYTDVELKVIGCVALFRAQFNPSTTN</sequence>
<organism evidence="2 3">
    <name type="scientific">Gimesia alba</name>
    <dbReference type="NCBI Taxonomy" id="2527973"/>
    <lineage>
        <taxon>Bacteria</taxon>
        <taxon>Pseudomonadati</taxon>
        <taxon>Planctomycetota</taxon>
        <taxon>Planctomycetia</taxon>
        <taxon>Planctomycetales</taxon>
        <taxon>Planctomycetaceae</taxon>
        <taxon>Gimesia</taxon>
    </lineage>
</organism>